<dbReference type="EMBL" id="CP009249">
    <property type="protein sequence ID" value="APT92804.1"/>
    <property type="molecule type" value="Genomic_DNA"/>
</dbReference>
<dbReference type="OrthoDB" id="4427442at2"/>
<gene>
    <name evidence="3" type="ORF">CPHO_07775</name>
</gene>
<feature type="transmembrane region" description="Helical" evidence="2">
    <location>
        <begin position="48"/>
        <end position="67"/>
    </location>
</feature>
<feature type="region of interest" description="Disordered" evidence="1">
    <location>
        <begin position="270"/>
        <end position="329"/>
    </location>
</feature>
<accession>A0A1L7D3U2</accession>
<feature type="transmembrane region" description="Helical" evidence="2">
    <location>
        <begin position="107"/>
        <end position="130"/>
    </location>
</feature>
<feature type="compositionally biased region" description="Low complexity" evidence="1">
    <location>
        <begin position="282"/>
        <end position="307"/>
    </location>
</feature>
<evidence type="ECO:0000313" key="4">
    <source>
        <dbReference type="Proteomes" id="UP000185491"/>
    </source>
</evidence>
<feature type="transmembrane region" description="Helical" evidence="2">
    <location>
        <begin position="136"/>
        <end position="154"/>
    </location>
</feature>
<keyword evidence="2" id="KW-1133">Transmembrane helix</keyword>
<dbReference type="RefSeq" id="WP_075734683.1">
    <property type="nucleotide sequence ID" value="NZ_CP009249.1"/>
</dbReference>
<feature type="transmembrane region" description="Helical" evidence="2">
    <location>
        <begin position="73"/>
        <end position="95"/>
    </location>
</feature>
<name>A0A1L7D3U2_9CORY</name>
<sequence>MDLEPKVQWRRVVLIIGVLSVLGMWGMAMAGNPLLFVSQGSAFSTPEVLVLWVVLGVANILFFLSFYGSKPDIFLLLVPIGVMINSVGSAAMAAFGLPFYMDTVGSMLVGIVGGPALGALTAGLTSMMWGVYSPDVLPHVMAAIFATLIVSVAAKGKHLTTLERVMGTGAVAGLVAAGVSWLTVLMVLNGGSAIGAFSLMRFFELLHFSEPVALLLQSFISDPIDKTFSLIVAALAVRFGPEAIRKIFTARENELVLDLILRRPCELDVEDAPAPSAPRRTGSAAAGKPMAASKSSPKLSSSKPGPAMRAPATPKPRLRTQPPEGKHRK</sequence>
<keyword evidence="2" id="KW-0812">Transmembrane</keyword>
<proteinExistence type="predicted"/>
<evidence type="ECO:0000256" key="2">
    <source>
        <dbReference type="SAM" id="Phobius"/>
    </source>
</evidence>
<organism evidence="3 4">
    <name type="scientific">Corynebacterium phocae</name>
    <dbReference type="NCBI Taxonomy" id="161895"/>
    <lineage>
        <taxon>Bacteria</taxon>
        <taxon>Bacillati</taxon>
        <taxon>Actinomycetota</taxon>
        <taxon>Actinomycetes</taxon>
        <taxon>Mycobacteriales</taxon>
        <taxon>Corynebacteriaceae</taxon>
        <taxon>Corynebacterium</taxon>
    </lineage>
</organism>
<dbReference type="STRING" id="161895.CPHO_07775"/>
<dbReference type="Proteomes" id="UP000185491">
    <property type="component" value="Chromosome"/>
</dbReference>
<keyword evidence="4" id="KW-1185">Reference proteome</keyword>
<evidence type="ECO:0000256" key="1">
    <source>
        <dbReference type="SAM" id="MobiDB-lite"/>
    </source>
</evidence>
<dbReference type="AlphaFoldDB" id="A0A1L7D3U2"/>
<feature type="transmembrane region" description="Helical" evidence="2">
    <location>
        <begin position="12"/>
        <end position="36"/>
    </location>
</feature>
<dbReference type="KEGG" id="cpho:CPHO_07775"/>
<evidence type="ECO:0000313" key="3">
    <source>
        <dbReference type="EMBL" id="APT92804.1"/>
    </source>
</evidence>
<keyword evidence="2" id="KW-0472">Membrane</keyword>
<evidence type="ECO:0008006" key="5">
    <source>
        <dbReference type="Google" id="ProtNLM"/>
    </source>
</evidence>
<reference evidence="3 4" key="1">
    <citation type="submission" date="2014-08" db="EMBL/GenBank/DDBJ databases">
        <title>Complete genome sequence of Corynebacterium phocae M408/89/1(T)(=DSM 44612(T)), isolated from the common seal (Phoca vitulina).</title>
        <authorList>
            <person name="Ruckert C."/>
            <person name="Albersmeier A."/>
            <person name="Winkler A."/>
            <person name="Kalinowski J."/>
        </authorList>
    </citation>
    <scope>NUCLEOTIDE SEQUENCE [LARGE SCALE GENOMIC DNA]</scope>
    <source>
        <strain evidence="3 4">M408/89/1</strain>
    </source>
</reference>
<protein>
    <recommendedName>
        <fullName evidence="5">ECF transporter S component</fullName>
    </recommendedName>
</protein>
<feature type="transmembrane region" description="Helical" evidence="2">
    <location>
        <begin position="166"/>
        <end position="188"/>
    </location>
</feature>